<accession>A0A940Y8M7</accession>
<feature type="chain" id="PRO_5036936818" evidence="1">
    <location>
        <begin position="22"/>
        <end position="145"/>
    </location>
</feature>
<comment type="caution">
    <text evidence="2">The sequence shown here is derived from an EMBL/GenBank/DDBJ whole genome shotgun (WGS) entry which is preliminary data.</text>
</comment>
<keyword evidence="3" id="KW-1185">Reference proteome</keyword>
<organism evidence="2 3">
    <name type="scientific">Ideonella alba</name>
    <dbReference type="NCBI Taxonomy" id="2824118"/>
    <lineage>
        <taxon>Bacteria</taxon>
        <taxon>Pseudomonadati</taxon>
        <taxon>Pseudomonadota</taxon>
        <taxon>Betaproteobacteria</taxon>
        <taxon>Burkholderiales</taxon>
        <taxon>Sphaerotilaceae</taxon>
        <taxon>Ideonella</taxon>
    </lineage>
</organism>
<dbReference type="AlphaFoldDB" id="A0A940Y8M7"/>
<sequence>MSTAPFLLFSAALLCPSFSTAQPAAGFAQAQLSGWWAESYNTDQTCDPQNLRVRHTISPEGRRLVIQFDRKWKTDLGEMDRIEATIMSSTERSLTIRYDGESRTKRNGQPVEWELSMVAPGVYRWRETEWPAGTVNTVVGIRCAN</sequence>
<gene>
    <name evidence="2" type="ORF">KAK03_09285</name>
</gene>
<evidence type="ECO:0000313" key="3">
    <source>
        <dbReference type="Proteomes" id="UP000676246"/>
    </source>
</evidence>
<evidence type="ECO:0000313" key="2">
    <source>
        <dbReference type="EMBL" id="MBQ0930681.1"/>
    </source>
</evidence>
<dbReference type="EMBL" id="JAGQDD010000005">
    <property type="protein sequence ID" value="MBQ0930681.1"/>
    <property type="molecule type" value="Genomic_DNA"/>
</dbReference>
<reference evidence="2 3" key="1">
    <citation type="submission" date="2021-04" db="EMBL/GenBank/DDBJ databases">
        <title>The genome sequence of Ideonella sp. 3Y2.</title>
        <authorList>
            <person name="Liu Y."/>
        </authorList>
    </citation>
    <scope>NUCLEOTIDE SEQUENCE [LARGE SCALE GENOMIC DNA]</scope>
    <source>
        <strain evidence="2 3">3Y2</strain>
    </source>
</reference>
<evidence type="ECO:0000256" key="1">
    <source>
        <dbReference type="SAM" id="SignalP"/>
    </source>
</evidence>
<protein>
    <submittedName>
        <fullName evidence="2">Uncharacterized protein</fullName>
    </submittedName>
</protein>
<keyword evidence="1" id="KW-0732">Signal</keyword>
<dbReference type="Proteomes" id="UP000676246">
    <property type="component" value="Unassembled WGS sequence"/>
</dbReference>
<proteinExistence type="predicted"/>
<name>A0A940Y8M7_9BURK</name>
<feature type="signal peptide" evidence="1">
    <location>
        <begin position="1"/>
        <end position="21"/>
    </location>
</feature>
<dbReference type="RefSeq" id="WP_210853663.1">
    <property type="nucleotide sequence ID" value="NZ_JAGQDD010000005.1"/>
</dbReference>